<accession>A0A3M5UFF4</accession>
<gene>
    <name evidence="1" type="ORF">ALP29_201819</name>
</gene>
<name>A0A3M5UFF4_PSESX</name>
<proteinExistence type="predicted"/>
<evidence type="ECO:0000313" key="1">
    <source>
        <dbReference type="EMBL" id="RMU44412.1"/>
    </source>
</evidence>
<sequence>MRLALGVLAHLHQLEHFGHTGFDFRLGELVLLEAEGDVVGHGHVREQRIGLKHHVDRTFVRRHVGDVDAVEVDTPLGRALETGQHAQQRGLAGARAAKQSEDFALVDLQGHIVHRNRLVELLGDPIDPDQHLFGLLTAFEGFLVGAGGNCHG</sequence>
<dbReference type="Proteomes" id="UP000280395">
    <property type="component" value="Unassembled WGS sequence"/>
</dbReference>
<dbReference type="AlphaFoldDB" id="A0A3M5UFF4"/>
<comment type="caution">
    <text evidence="1">The sequence shown here is derived from an EMBL/GenBank/DDBJ whole genome shotgun (WGS) entry which is preliminary data.</text>
</comment>
<evidence type="ECO:0000313" key="2">
    <source>
        <dbReference type="Proteomes" id="UP000280395"/>
    </source>
</evidence>
<protein>
    <submittedName>
        <fullName evidence="1">Uncharacterized protein</fullName>
    </submittedName>
</protein>
<dbReference type="AntiFam" id="ANF00095">
    <property type="entry name" value="Shadow ORF (opposite ABC transporters)"/>
</dbReference>
<reference evidence="1 2" key="1">
    <citation type="submission" date="2018-08" db="EMBL/GenBank/DDBJ databases">
        <title>Recombination of ecologically and evolutionarily significant loci maintains genetic cohesion in the Pseudomonas syringae species complex.</title>
        <authorList>
            <person name="Dillon M."/>
            <person name="Thakur S."/>
            <person name="Almeida R.N.D."/>
            <person name="Weir B.S."/>
            <person name="Guttman D.S."/>
        </authorList>
    </citation>
    <scope>NUCLEOTIDE SEQUENCE [LARGE SCALE GENOMIC DNA]</scope>
    <source>
        <strain evidence="1 2">ICMP 14479</strain>
    </source>
</reference>
<organism evidence="1 2">
    <name type="scientific">Pseudomonas syringae pv. avii</name>
    <dbReference type="NCBI Taxonomy" id="663959"/>
    <lineage>
        <taxon>Bacteria</taxon>
        <taxon>Pseudomonadati</taxon>
        <taxon>Pseudomonadota</taxon>
        <taxon>Gammaproteobacteria</taxon>
        <taxon>Pseudomonadales</taxon>
        <taxon>Pseudomonadaceae</taxon>
        <taxon>Pseudomonas</taxon>
        <taxon>Pseudomonas syringae</taxon>
    </lineage>
</organism>
<dbReference type="EMBL" id="RBUA01001361">
    <property type="protein sequence ID" value="RMU44412.1"/>
    <property type="molecule type" value="Genomic_DNA"/>
</dbReference>